<evidence type="ECO:0000256" key="6">
    <source>
        <dbReference type="ARBA" id="ARBA00023163"/>
    </source>
</evidence>
<keyword evidence="4" id="KW-0805">Transcription regulation</keyword>
<sequence>MPKKILLVEDEKHIARFVELELQHEGYDVTVAFEGREGLSLATTDAFDVLLLDVMLPGINGIEICRRIRTQSQVPIILITARDAVMDRVAGLDAGADDYIVKPFAIEELLARIRTILRRATTQEPANSECLSLRDIEIDIAAYEVFVQGNKLDLTKTEYDLLKLLIEHKNRVCTREHILTSVWGYDTDIETNVVDVYIRHLRSKLPGDTNAYIETVRGVGYVMRE</sequence>
<dbReference type="SMART" id="SM00448">
    <property type="entry name" value="REC"/>
    <property type="match status" value="1"/>
</dbReference>
<dbReference type="SUPFAM" id="SSF46894">
    <property type="entry name" value="C-terminal effector domain of the bipartite response regulators"/>
    <property type="match status" value="1"/>
</dbReference>
<reference evidence="11 12" key="1">
    <citation type="submission" date="2022-08" db="EMBL/GenBank/DDBJ databases">
        <title>Lysinibacillus sequencing.</title>
        <authorList>
            <person name="Dunlap C."/>
        </authorList>
    </citation>
    <scope>NUCLEOTIDE SEQUENCE [LARGE SCALE GENOMIC DNA]</scope>
    <source>
        <strain evidence="11 12">PB211</strain>
    </source>
</reference>
<evidence type="ECO:0000256" key="3">
    <source>
        <dbReference type="ARBA" id="ARBA00023012"/>
    </source>
</evidence>
<dbReference type="CDD" id="cd17624">
    <property type="entry name" value="REC_OmpR_PmrA-like"/>
    <property type="match status" value="1"/>
</dbReference>
<evidence type="ECO:0000259" key="10">
    <source>
        <dbReference type="PROSITE" id="PS51755"/>
    </source>
</evidence>
<feature type="domain" description="Response regulatory" evidence="9">
    <location>
        <begin position="4"/>
        <end position="117"/>
    </location>
</feature>
<keyword evidence="6" id="KW-0804">Transcription</keyword>
<dbReference type="Pfam" id="PF00072">
    <property type="entry name" value="Response_reg"/>
    <property type="match status" value="1"/>
</dbReference>
<evidence type="ECO:0000256" key="2">
    <source>
        <dbReference type="ARBA" id="ARBA00022553"/>
    </source>
</evidence>
<feature type="modified residue" description="4-aspartylphosphate" evidence="7">
    <location>
        <position position="53"/>
    </location>
</feature>
<name>A0ABT2DN82_9BACI</name>
<dbReference type="SMART" id="SM00862">
    <property type="entry name" value="Trans_reg_C"/>
    <property type="match status" value="1"/>
</dbReference>
<dbReference type="SUPFAM" id="SSF52172">
    <property type="entry name" value="CheY-like"/>
    <property type="match status" value="1"/>
</dbReference>
<evidence type="ECO:0000313" key="11">
    <source>
        <dbReference type="EMBL" id="MCS1396292.1"/>
    </source>
</evidence>
<evidence type="ECO:0000313" key="12">
    <source>
        <dbReference type="Proteomes" id="UP001525021"/>
    </source>
</evidence>
<feature type="DNA-binding region" description="OmpR/PhoB-type" evidence="8">
    <location>
        <begin position="128"/>
        <end position="225"/>
    </location>
</feature>
<evidence type="ECO:0000256" key="7">
    <source>
        <dbReference type="PROSITE-ProRule" id="PRU00169"/>
    </source>
</evidence>
<gene>
    <name evidence="11" type="ORF">NXZ79_09630</name>
</gene>
<accession>A0ABT2DN82</accession>
<dbReference type="InterPro" id="IPR036388">
    <property type="entry name" value="WH-like_DNA-bd_sf"/>
</dbReference>
<dbReference type="PANTHER" id="PTHR48111:SF22">
    <property type="entry name" value="REGULATOR OF RPOS"/>
    <property type="match status" value="1"/>
</dbReference>
<keyword evidence="12" id="KW-1185">Reference proteome</keyword>
<dbReference type="EMBL" id="JANTOO010000010">
    <property type="protein sequence ID" value="MCS1396292.1"/>
    <property type="molecule type" value="Genomic_DNA"/>
</dbReference>
<dbReference type="InterPro" id="IPR011006">
    <property type="entry name" value="CheY-like_superfamily"/>
</dbReference>
<comment type="subcellular location">
    <subcellularLocation>
        <location evidence="1">Cytoplasm</location>
    </subcellularLocation>
</comment>
<dbReference type="RefSeq" id="WP_036161622.1">
    <property type="nucleotide sequence ID" value="NZ_JANTOO010000010.1"/>
</dbReference>
<keyword evidence="5 8" id="KW-0238">DNA-binding</keyword>
<evidence type="ECO:0000259" key="9">
    <source>
        <dbReference type="PROSITE" id="PS50110"/>
    </source>
</evidence>
<keyword evidence="3" id="KW-0902">Two-component regulatory system</keyword>
<proteinExistence type="predicted"/>
<evidence type="ECO:0000256" key="8">
    <source>
        <dbReference type="PROSITE-ProRule" id="PRU01091"/>
    </source>
</evidence>
<dbReference type="Gene3D" id="1.10.10.10">
    <property type="entry name" value="Winged helix-like DNA-binding domain superfamily/Winged helix DNA-binding domain"/>
    <property type="match status" value="1"/>
</dbReference>
<protein>
    <submittedName>
        <fullName evidence="11">Response regulator transcription factor</fullName>
    </submittedName>
</protein>
<evidence type="ECO:0000256" key="1">
    <source>
        <dbReference type="ARBA" id="ARBA00004496"/>
    </source>
</evidence>
<dbReference type="CDD" id="cd00383">
    <property type="entry name" value="trans_reg_C"/>
    <property type="match status" value="1"/>
</dbReference>
<feature type="domain" description="OmpR/PhoB-type" evidence="10">
    <location>
        <begin position="128"/>
        <end position="225"/>
    </location>
</feature>
<evidence type="ECO:0000256" key="4">
    <source>
        <dbReference type="ARBA" id="ARBA00023015"/>
    </source>
</evidence>
<dbReference type="InterPro" id="IPR016032">
    <property type="entry name" value="Sig_transdc_resp-reg_C-effctor"/>
</dbReference>
<dbReference type="Gene3D" id="3.40.50.2300">
    <property type="match status" value="1"/>
</dbReference>
<evidence type="ECO:0000256" key="5">
    <source>
        <dbReference type="ARBA" id="ARBA00023125"/>
    </source>
</evidence>
<comment type="caution">
    <text evidence="11">The sequence shown here is derived from an EMBL/GenBank/DDBJ whole genome shotgun (WGS) entry which is preliminary data.</text>
</comment>
<dbReference type="Pfam" id="PF00486">
    <property type="entry name" value="Trans_reg_C"/>
    <property type="match status" value="1"/>
</dbReference>
<dbReference type="InterPro" id="IPR001867">
    <property type="entry name" value="OmpR/PhoB-type_DNA-bd"/>
</dbReference>
<keyword evidence="2 7" id="KW-0597">Phosphoprotein</keyword>
<dbReference type="PROSITE" id="PS51755">
    <property type="entry name" value="OMPR_PHOB"/>
    <property type="match status" value="1"/>
</dbReference>
<dbReference type="Proteomes" id="UP001525021">
    <property type="component" value="Unassembled WGS sequence"/>
</dbReference>
<dbReference type="InterPro" id="IPR039420">
    <property type="entry name" value="WalR-like"/>
</dbReference>
<dbReference type="PANTHER" id="PTHR48111">
    <property type="entry name" value="REGULATOR OF RPOS"/>
    <property type="match status" value="1"/>
</dbReference>
<organism evidence="11 12">
    <name type="scientific">Lysinibacillus pinottii</name>
    <dbReference type="NCBI Taxonomy" id="2973932"/>
    <lineage>
        <taxon>Bacteria</taxon>
        <taxon>Bacillati</taxon>
        <taxon>Bacillota</taxon>
        <taxon>Bacilli</taxon>
        <taxon>Bacillales</taxon>
        <taxon>Bacillaceae</taxon>
        <taxon>Lysinibacillus</taxon>
    </lineage>
</organism>
<dbReference type="Gene3D" id="6.10.250.690">
    <property type="match status" value="1"/>
</dbReference>
<dbReference type="InterPro" id="IPR001789">
    <property type="entry name" value="Sig_transdc_resp-reg_receiver"/>
</dbReference>
<dbReference type="PROSITE" id="PS50110">
    <property type="entry name" value="RESPONSE_REGULATORY"/>
    <property type="match status" value="1"/>
</dbReference>